<sequence>MTLSSAAQTSDSDARSQPDASLTPLKVFKCLADDTRLTLMQLLSQGGELCVCELIWVLEQRELDVQSTGASLAAISQPKVSRHLAQLRECGLLSSERRGQWVYYRLPVDRPQWLENILSTACQAQQVEVSRWSTWLDGMPNRPERCC</sequence>
<dbReference type="AlphaFoldDB" id="A0A558HPV7"/>
<feature type="domain" description="HTH arsR-type" evidence="5">
    <location>
        <begin position="16"/>
        <end position="125"/>
    </location>
</feature>
<evidence type="ECO:0000259" key="5">
    <source>
        <dbReference type="PROSITE" id="PS50987"/>
    </source>
</evidence>
<evidence type="ECO:0000256" key="3">
    <source>
        <dbReference type="ARBA" id="ARBA00023125"/>
    </source>
</evidence>
<dbReference type="InterPro" id="IPR036390">
    <property type="entry name" value="WH_DNA-bd_sf"/>
</dbReference>
<dbReference type="InterPro" id="IPR011991">
    <property type="entry name" value="ArsR-like_HTH"/>
</dbReference>
<evidence type="ECO:0000313" key="6">
    <source>
        <dbReference type="EMBL" id="TVU71165.1"/>
    </source>
</evidence>
<dbReference type="SUPFAM" id="SSF46785">
    <property type="entry name" value="Winged helix' DNA-binding domain"/>
    <property type="match status" value="1"/>
</dbReference>
<comment type="caution">
    <text evidence="6">The sequence shown here is derived from an EMBL/GenBank/DDBJ whole genome shotgun (WGS) entry which is preliminary data.</text>
</comment>
<dbReference type="CDD" id="cd00090">
    <property type="entry name" value="HTH_ARSR"/>
    <property type="match status" value="1"/>
</dbReference>
<reference evidence="6 7" key="1">
    <citation type="submission" date="2019-07" db="EMBL/GenBank/DDBJ databases">
        <title>Diversity of Bacteria from Kongsfjorden, Arctic.</title>
        <authorList>
            <person name="Yu Y."/>
        </authorList>
    </citation>
    <scope>NUCLEOTIDE SEQUENCE [LARGE SCALE GENOMIC DNA]</scope>
    <source>
        <strain evidence="6 7">SM1923</strain>
    </source>
</reference>
<dbReference type="InterPro" id="IPR051081">
    <property type="entry name" value="HTH_MetalResp_TranReg"/>
</dbReference>
<dbReference type="GO" id="GO:0046685">
    <property type="term" value="P:response to arsenic-containing substance"/>
    <property type="evidence" value="ECO:0007669"/>
    <property type="project" value="UniProtKB-KW"/>
</dbReference>
<accession>A0A558HPV7</accession>
<dbReference type="PANTHER" id="PTHR33154:SF18">
    <property type="entry name" value="ARSENICAL RESISTANCE OPERON REPRESSOR"/>
    <property type="match status" value="1"/>
</dbReference>
<dbReference type="PANTHER" id="PTHR33154">
    <property type="entry name" value="TRANSCRIPTIONAL REGULATOR, ARSR FAMILY"/>
    <property type="match status" value="1"/>
</dbReference>
<dbReference type="PRINTS" id="PR00778">
    <property type="entry name" value="HTHARSR"/>
</dbReference>
<evidence type="ECO:0000256" key="4">
    <source>
        <dbReference type="ARBA" id="ARBA00023163"/>
    </source>
</evidence>
<dbReference type="OrthoDB" id="9793058at2"/>
<evidence type="ECO:0000313" key="7">
    <source>
        <dbReference type="Proteomes" id="UP000319941"/>
    </source>
</evidence>
<organism evidence="6 7">
    <name type="scientific">Cobetia crustatorum</name>
    <dbReference type="NCBI Taxonomy" id="553385"/>
    <lineage>
        <taxon>Bacteria</taxon>
        <taxon>Pseudomonadati</taxon>
        <taxon>Pseudomonadota</taxon>
        <taxon>Gammaproteobacteria</taxon>
        <taxon>Oceanospirillales</taxon>
        <taxon>Halomonadaceae</taxon>
        <taxon>Cobetia</taxon>
    </lineage>
</organism>
<dbReference type="RefSeq" id="WP_088743767.1">
    <property type="nucleotide sequence ID" value="NZ_CAWOWR010000097.1"/>
</dbReference>
<gene>
    <name evidence="6" type="ORF">FQP86_06410</name>
</gene>
<keyword evidence="7" id="KW-1185">Reference proteome</keyword>
<dbReference type="EMBL" id="VNFH01000004">
    <property type="protein sequence ID" value="TVU71165.1"/>
    <property type="molecule type" value="Genomic_DNA"/>
</dbReference>
<keyword evidence="4" id="KW-0804">Transcription</keyword>
<dbReference type="InterPro" id="IPR036388">
    <property type="entry name" value="WH-like_DNA-bd_sf"/>
</dbReference>
<keyword evidence="1" id="KW-0059">Arsenical resistance</keyword>
<proteinExistence type="predicted"/>
<dbReference type="PROSITE" id="PS50987">
    <property type="entry name" value="HTH_ARSR_2"/>
    <property type="match status" value="1"/>
</dbReference>
<keyword evidence="2" id="KW-0805">Transcription regulation</keyword>
<dbReference type="Gene3D" id="1.10.10.10">
    <property type="entry name" value="Winged helix-like DNA-binding domain superfamily/Winged helix DNA-binding domain"/>
    <property type="match status" value="1"/>
</dbReference>
<dbReference type="GO" id="GO:0003677">
    <property type="term" value="F:DNA binding"/>
    <property type="evidence" value="ECO:0007669"/>
    <property type="project" value="UniProtKB-KW"/>
</dbReference>
<protein>
    <submittedName>
        <fullName evidence="6">ArsR family transcriptional regulator</fullName>
    </submittedName>
</protein>
<dbReference type="STRING" id="553385.GCA_000591415_02661"/>
<dbReference type="GO" id="GO:0003700">
    <property type="term" value="F:DNA-binding transcription factor activity"/>
    <property type="evidence" value="ECO:0007669"/>
    <property type="project" value="InterPro"/>
</dbReference>
<dbReference type="SMART" id="SM00418">
    <property type="entry name" value="HTH_ARSR"/>
    <property type="match status" value="1"/>
</dbReference>
<evidence type="ECO:0000256" key="2">
    <source>
        <dbReference type="ARBA" id="ARBA00023015"/>
    </source>
</evidence>
<name>A0A558HPV7_9GAMM</name>
<dbReference type="InterPro" id="IPR001845">
    <property type="entry name" value="HTH_ArsR_DNA-bd_dom"/>
</dbReference>
<keyword evidence="3" id="KW-0238">DNA-binding</keyword>
<dbReference type="Pfam" id="PF01022">
    <property type="entry name" value="HTH_5"/>
    <property type="match status" value="1"/>
</dbReference>
<dbReference type="Proteomes" id="UP000319941">
    <property type="component" value="Unassembled WGS sequence"/>
</dbReference>
<evidence type="ECO:0000256" key="1">
    <source>
        <dbReference type="ARBA" id="ARBA00022849"/>
    </source>
</evidence>